<gene>
    <name evidence="3" type="ORF">GCM10010151_42370</name>
</gene>
<organism evidence="3 4">
    <name type="scientific">Actinoallomurus spadix</name>
    <dbReference type="NCBI Taxonomy" id="79912"/>
    <lineage>
        <taxon>Bacteria</taxon>
        <taxon>Bacillati</taxon>
        <taxon>Actinomycetota</taxon>
        <taxon>Actinomycetes</taxon>
        <taxon>Streptosporangiales</taxon>
        <taxon>Thermomonosporaceae</taxon>
        <taxon>Actinoallomurus</taxon>
    </lineage>
</organism>
<dbReference type="InterPro" id="IPR011089">
    <property type="entry name" value="GmrSD_C"/>
</dbReference>
<dbReference type="Proteomes" id="UP001501822">
    <property type="component" value="Unassembled WGS sequence"/>
</dbReference>
<proteinExistence type="predicted"/>
<dbReference type="GO" id="GO:0004519">
    <property type="term" value="F:endonuclease activity"/>
    <property type="evidence" value="ECO:0007669"/>
    <property type="project" value="UniProtKB-KW"/>
</dbReference>
<feature type="domain" description="GmrSD restriction endonucleases C-terminal" evidence="2">
    <location>
        <begin position="94"/>
        <end position="204"/>
    </location>
</feature>
<feature type="chain" id="PRO_5045233974" evidence="1">
    <location>
        <begin position="28"/>
        <end position="209"/>
    </location>
</feature>
<evidence type="ECO:0000256" key="1">
    <source>
        <dbReference type="SAM" id="SignalP"/>
    </source>
</evidence>
<dbReference type="PANTHER" id="PTHR24094:SF15">
    <property type="entry name" value="AMP-DEPENDENT SYNTHETASE_LIGASE DOMAIN-CONTAINING PROTEIN-RELATED"/>
    <property type="match status" value="1"/>
</dbReference>
<feature type="signal peptide" evidence="1">
    <location>
        <begin position="1"/>
        <end position="27"/>
    </location>
</feature>
<reference evidence="3 4" key="1">
    <citation type="journal article" date="2019" name="Int. J. Syst. Evol. Microbiol.">
        <title>The Global Catalogue of Microorganisms (GCM) 10K type strain sequencing project: providing services to taxonomists for standard genome sequencing and annotation.</title>
        <authorList>
            <consortium name="The Broad Institute Genomics Platform"/>
            <consortium name="The Broad Institute Genome Sequencing Center for Infectious Disease"/>
            <person name="Wu L."/>
            <person name="Ma J."/>
        </authorList>
    </citation>
    <scope>NUCLEOTIDE SEQUENCE [LARGE SCALE GENOMIC DNA]</scope>
    <source>
        <strain evidence="3 4">JCM 3146</strain>
    </source>
</reference>
<dbReference type="RefSeq" id="WP_252801402.1">
    <property type="nucleotide sequence ID" value="NZ_BAAABM010000037.1"/>
</dbReference>
<evidence type="ECO:0000313" key="4">
    <source>
        <dbReference type="Proteomes" id="UP001501822"/>
    </source>
</evidence>
<keyword evidence="1" id="KW-0732">Signal</keyword>
<dbReference type="EMBL" id="BAAABM010000037">
    <property type="protein sequence ID" value="GAA0348193.1"/>
    <property type="molecule type" value="Genomic_DNA"/>
</dbReference>
<keyword evidence="3" id="KW-0540">Nuclease</keyword>
<comment type="caution">
    <text evidence="3">The sequence shown here is derived from an EMBL/GenBank/DDBJ whole genome shotgun (WGS) entry which is preliminary data.</text>
</comment>
<dbReference type="PANTHER" id="PTHR24094">
    <property type="entry name" value="SECRETED PROTEIN"/>
    <property type="match status" value="1"/>
</dbReference>
<keyword evidence="3" id="KW-0255">Endonuclease</keyword>
<accession>A0ABN0WW06</accession>
<sequence length="209" mass="23310">MRRAIAVTALLPALPLLTVVLATPASAAPPPPPSTATAKKELARLKVRREGTLSGYSRAKFPQWIDQGHGCNTREVVLKRDGAKVRVGSDCYPTKGRWYSPYDGKYLTNPHKVDIEHLVALAEAWRSGARSWSTAKRRAFANDLKHPELWTADDPVNQQKGGKDPARWLPPRHAFRCTYIRAYVRVKYVWGLSVDSAEKKAIAAVLRKC</sequence>
<keyword evidence="4" id="KW-1185">Reference proteome</keyword>
<evidence type="ECO:0000259" key="2">
    <source>
        <dbReference type="Pfam" id="PF07510"/>
    </source>
</evidence>
<name>A0ABN0WW06_9ACTN</name>
<evidence type="ECO:0000313" key="3">
    <source>
        <dbReference type="EMBL" id="GAA0348193.1"/>
    </source>
</evidence>
<keyword evidence="3" id="KW-0378">Hydrolase</keyword>
<dbReference type="Pfam" id="PF07510">
    <property type="entry name" value="GmrSD_C"/>
    <property type="match status" value="1"/>
</dbReference>
<protein>
    <submittedName>
        <fullName evidence="3">HNH endonuclease family protein</fullName>
    </submittedName>
</protein>